<dbReference type="PANTHER" id="PTHR43491">
    <property type="entry name" value="UDP-N-ACETYL-D-MANNOSAMINE DEHYDROGENASE"/>
    <property type="match status" value="1"/>
</dbReference>
<evidence type="ECO:0000259" key="4">
    <source>
        <dbReference type="SMART" id="SM00984"/>
    </source>
</evidence>
<comment type="caution">
    <text evidence="5">The sequence shown here is derived from an EMBL/GenBank/DDBJ whole genome shotgun (WGS) entry which is preliminary data.</text>
</comment>
<dbReference type="Pfam" id="PF00984">
    <property type="entry name" value="UDPG_MGDP_dh"/>
    <property type="match status" value="1"/>
</dbReference>
<dbReference type="AlphaFoldDB" id="A0A176JTI8"/>
<accession>A0A176JTI8</accession>
<dbReference type="InterPro" id="IPR028359">
    <property type="entry name" value="UDP_ManNAc/GlcNAc_DH"/>
</dbReference>
<dbReference type="GO" id="GO:0051287">
    <property type="term" value="F:NAD binding"/>
    <property type="evidence" value="ECO:0007669"/>
    <property type="project" value="InterPro"/>
</dbReference>
<dbReference type="GO" id="GO:0016616">
    <property type="term" value="F:oxidoreductase activity, acting on the CH-OH group of donors, NAD or NADP as acceptor"/>
    <property type="evidence" value="ECO:0007669"/>
    <property type="project" value="InterPro"/>
</dbReference>
<dbReference type="PIRSF" id="PIRSF000124">
    <property type="entry name" value="UDPglc_GDPman_dh"/>
    <property type="match status" value="1"/>
</dbReference>
<keyword evidence="2" id="KW-0520">NAD</keyword>
<dbReference type="NCBIfam" id="TIGR03026">
    <property type="entry name" value="NDP-sugDHase"/>
    <property type="match status" value="1"/>
</dbReference>
<dbReference type="InterPro" id="IPR036291">
    <property type="entry name" value="NAD(P)-bd_dom_sf"/>
</dbReference>
<dbReference type="SUPFAM" id="SSF48179">
    <property type="entry name" value="6-phosphogluconate dehydrogenase C-terminal domain-like"/>
    <property type="match status" value="1"/>
</dbReference>
<evidence type="ECO:0000313" key="5">
    <source>
        <dbReference type="EMBL" id="OAA26584.1"/>
    </source>
</evidence>
<dbReference type="InterPro" id="IPR017476">
    <property type="entry name" value="UDP-Glc/GDP-Man"/>
</dbReference>
<dbReference type="OrthoDB" id="9803238at2"/>
<dbReference type="Proteomes" id="UP000077339">
    <property type="component" value="Unassembled WGS sequence"/>
</dbReference>
<dbReference type="InterPro" id="IPR036220">
    <property type="entry name" value="UDP-Glc/GDP-Man_DH_C_sf"/>
</dbReference>
<dbReference type="Pfam" id="PF03720">
    <property type="entry name" value="UDPG_MGDP_dh_C"/>
    <property type="match status" value="1"/>
</dbReference>
<evidence type="ECO:0000256" key="3">
    <source>
        <dbReference type="PIRNR" id="PIRNR000124"/>
    </source>
</evidence>
<dbReference type="PIRSF" id="PIRSF500136">
    <property type="entry name" value="UDP_ManNAc_DH"/>
    <property type="match status" value="1"/>
</dbReference>
<dbReference type="InterPro" id="IPR014026">
    <property type="entry name" value="UDP-Glc/GDP-Man_DH_dimer"/>
</dbReference>
<dbReference type="InterPro" id="IPR014027">
    <property type="entry name" value="UDP-Glc/GDP-Man_DH_C"/>
</dbReference>
<dbReference type="InterPro" id="IPR008927">
    <property type="entry name" value="6-PGluconate_DH-like_C_sf"/>
</dbReference>
<keyword evidence="6" id="KW-1185">Reference proteome</keyword>
<dbReference type="Gene3D" id="3.40.50.720">
    <property type="entry name" value="NAD(P)-binding Rossmann-like Domain"/>
    <property type="match status" value="2"/>
</dbReference>
<dbReference type="STRING" id="1453497.AT15_06400"/>
<comment type="similarity">
    <text evidence="3">Belongs to the UDP-glucose/GDP-mannose dehydrogenase family.</text>
</comment>
<evidence type="ECO:0000313" key="6">
    <source>
        <dbReference type="Proteomes" id="UP000077339"/>
    </source>
</evidence>
<dbReference type="GO" id="GO:0000271">
    <property type="term" value="P:polysaccharide biosynthetic process"/>
    <property type="evidence" value="ECO:0007669"/>
    <property type="project" value="InterPro"/>
</dbReference>
<dbReference type="SUPFAM" id="SSF52413">
    <property type="entry name" value="UDP-glucose/GDP-mannose dehydrogenase C-terminal domain"/>
    <property type="match status" value="1"/>
</dbReference>
<dbReference type="PANTHER" id="PTHR43491:SF1">
    <property type="entry name" value="UDP-N-ACETYL-D-MANNOSAMINE DEHYDROGENASE"/>
    <property type="match status" value="1"/>
</dbReference>
<keyword evidence="1" id="KW-0560">Oxidoreductase</keyword>
<evidence type="ECO:0000256" key="2">
    <source>
        <dbReference type="ARBA" id="ARBA00023027"/>
    </source>
</evidence>
<name>A0A176JTI8_9BACT</name>
<dbReference type="GO" id="GO:0016628">
    <property type="term" value="F:oxidoreductase activity, acting on the CH-CH group of donors, NAD or NADP as acceptor"/>
    <property type="evidence" value="ECO:0007669"/>
    <property type="project" value="InterPro"/>
</dbReference>
<organism evidence="5 6">
    <name type="scientific">Kosmotoga arenicorallina S304</name>
    <dbReference type="NCBI Taxonomy" id="1453497"/>
    <lineage>
        <taxon>Bacteria</taxon>
        <taxon>Thermotogati</taxon>
        <taxon>Thermotogota</taxon>
        <taxon>Thermotogae</taxon>
        <taxon>Kosmotogales</taxon>
        <taxon>Kosmotogaceae</taxon>
        <taxon>Kosmotoga</taxon>
    </lineage>
</organism>
<evidence type="ECO:0000256" key="1">
    <source>
        <dbReference type="ARBA" id="ARBA00023002"/>
    </source>
</evidence>
<dbReference type="RefSeq" id="WP_068349177.1">
    <property type="nucleotide sequence ID" value="NZ_JFHK01000033.1"/>
</dbReference>
<dbReference type="PATRIC" id="fig|1453497.3.peg.1279"/>
<dbReference type="InterPro" id="IPR001732">
    <property type="entry name" value="UDP-Glc/GDP-Man_DH_N"/>
</dbReference>
<proteinExistence type="inferred from homology"/>
<reference evidence="5 6" key="1">
    <citation type="submission" date="2014-02" db="EMBL/GenBank/DDBJ databases">
        <title>Kosmotoga genome sequencing.</title>
        <authorList>
            <person name="Pollo S.M."/>
            <person name="Charchuk R."/>
            <person name="Nesbo C.L."/>
        </authorList>
    </citation>
    <scope>NUCLEOTIDE SEQUENCE [LARGE SCALE GENOMIC DNA]</scope>
    <source>
        <strain evidence="5 6">S304</strain>
    </source>
</reference>
<dbReference type="EMBL" id="JFHK01000033">
    <property type="protein sequence ID" value="OAA26584.1"/>
    <property type="molecule type" value="Genomic_DNA"/>
</dbReference>
<sequence length="434" mass="48649">MIKEKILNREAVIGVIGLGYVGLPLAVEKAKAGFKVIGFDIQERKIQMVNEGHNYIGDVVNEDLERIVKEGKLRATTDFDELRNCDVAAICVPTPLDKYKQPDLTYVVNSTKEVAKRLHKDMLVVLESTTYPGTTEEVMKPILEETGLKCGEDFYLAFSPERVDPGNLRYKTKNTPKVVGGVGKESTEVARLLYESVLEAEVFVVSSPKEAEMTKILENTFRIVNIALANEMAIIADKMGISIWEVISAASTKPFGFMPFYPGPGVGGHCIPIDPFYLTYIARKYDYHTRLIEMAGEINDFMPEYVVDRLMKQLNERKKCMNGAKIIMLGIAYKGDIDDMRESPALKVLEQLEKNHADVTVVDPYVEEFRWNGEVRKTAELSAELIKEADAVVITTAHKHKVNYQFVVDNAKLVFDTKNILKSLGIAGENVEVL</sequence>
<feature type="domain" description="UDP-glucose/GDP-mannose dehydrogenase C-terminal" evidence="4">
    <location>
        <begin position="327"/>
        <end position="423"/>
    </location>
</feature>
<dbReference type="Pfam" id="PF03721">
    <property type="entry name" value="UDPG_MGDP_dh_N"/>
    <property type="match status" value="1"/>
</dbReference>
<dbReference type="SUPFAM" id="SSF51735">
    <property type="entry name" value="NAD(P)-binding Rossmann-fold domains"/>
    <property type="match status" value="1"/>
</dbReference>
<protein>
    <submittedName>
        <fullName evidence="5">UDP-N-acetyl-D-glucosamine dehydrogenase</fullName>
    </submittedName>
</protein>
<gene>
    <name evidence="5" type="ORF">AT15_06400</name>
</gene>
<dbReference type="SMART" id="SM00984">
    <property type="entry name" value="UDPG_MGDP_dh_C"/>
    <property type="match status" value="1"/>
</dbReference>